<dbReference type="GO" id="GO:0005524">
    <property type="term" value="F:ATP binding"/>
    <property type="evidence" value="ECO:0007669"/>
    <property type="project" value="UniProtKB-KW"/>
</dbReference>
<evidence type="ECO:0000256" key="2">
    <source>
        <dbReference type="ARBA" id="ARBA00022840"/>
    </source>
</evidence>
<dbReference type="Gene3D" id="3.40.50.300">
    <property type="entry name" value="P-loop containing nucleotide triphosphate hydrolases"/>
    <property type="match status" value="1"/>
</dbReference>
<dbReference type="InterPro" id="IPR027417">
    <property type="entry name" value="P-loop_NTPase"/>
</dbReference>
<evidence type="ECO:0000256" key="1">
    <source>
        <dbReference type="ARBA" id="ARBA00022741"/>
    </source>
</evidence>
<dbReference type="PANTHER" id="PTHR24223:SF362">
    <property type="entry name" value="ABC TRANSPORTER C FAMILY MEMBER 4"/>
    <property type="match status" value="1"/>
</dbReference>
<gene>
    <name evidence="4" type="ORF">HRI_000652700</name>
</gene>
<dbReference type="GO" id="GO:0016887">
    <property type="term" value="F:ATP hydrolysis activity"/>
    <property type="evidence" value="ECO:0007669"/>
    <property type="project" value="InterPro"/>
</dbReference>
<evidence type="ECO:0000313" key="4">
    <source>
        <dbReference type="EMBL" id="GMI69834.1"/>
    </source>
</evidence>
<comment type="caution">
    <text evidence="4">The sequence shown here is derived from an EMBL/GenBank/DDBJ whole genome shotgun (WGS) entry which is preliminary data.</text>
</comment>
<evidence type="ECO:0000313" key="5">
    <source>
        <dbReference type="Proteomes" id="UP001165190"/>
    </source>
</evidence>
<dbReference type="AlphaFoldDB" id="A0A9W7H2D5"/>
<evidence type="ECO:0000259" key="3">
    <source>
        <dbReference type="Pfam" id="PF00005"/>
    </source>
</evidence>
<accession>A0A9W7H2D5</accession>
<dbReference type="GO" id="GO:0016020">
    <property type="term" value="C:membrane"/>
    <property type="evidence" value="ECO:0007669"/>
    <property type="project" value="TreeGrafter"/>
</dbReference>
<protein>
    <submittedName>
        <fullName evidence="4">ATP-binding cassette C14, multidrug resistance-associated protein 10</fullName>
    </submittedName>
</protein>
<dbReference type="Pfam" id="PF00005">
    <property type="entry name" value="ABC_tran"/>
    <property type="match status" value="1"/>
</dbReference>
<keyword evidence="5" id="KW-1185">Reference proteome</keyword>
<dbReference type="Proteomes" id="UP001165190">
    <property type="component" value="Unassembled WGS sequence"/>
</dbReference>
<proteinExistence type="predicted"/>
<keyword evidence="2 4" id="KW-0067">ATP-binding</keyword>
<keyword evidence="1" id="KW-0547">Nucleotide-binding</keyword>
<dbReference type="InterPro" id="IPR003439">
    <property type="entry name" value="ABC_transporter-like_ATP-bd"/>
</dbReference>
<sequence>MSLAYGIPNILYVKVKNAVFSWDDKTAEGILKNINLEVKKEELTAIVGTVGSGKSSLLGSILGEMHKISGKVKICGATAYVAQSSWIQNGTIEENILFGLPMNTEKYREVIRVCCLEKDLEMMEFGDQTEIGERGINLSGGQKQQI</sequence>
<dbReference type="GO" id="GO:0042626">
    <property type="term" value="F:ATPase-coupled transmembrane transporter activity"/>
    <property type="evidence" value="ECO:0007669"/>
    <property type="project" value="TreeGrafter"/>
</dbReference>
<name>A0A9W7H2D5_HIBTR</name>
<feature type="domain" description="ABC transporter" evidence="3">
    <location>
        <begin position="31"/>
        <end position="145"/>
    </location>
</feature>
<dbReference type="PANTHER" id="PTHR24223">
    <property type="entry name" value="ATP-BINDING CASSETTE SUB-FAMILY C"/>
    <property type="match status" value="1"/>
</dbReference>
<dbReference type="InterPro" id="IPR050173">
    <property type="entry name" value="ABC_transporter_C-like"/>
</dbReference>
<dbReference type="SUPFAM" id="SSF52540">
    <property type="entry name" value="P-loop containing nucleoside triphosphate hydrolases"/>
    <property type="match status" value="1"/>
</dbReference>
<reference evidence="4" key="1">
    <citation type="submission" date="2023-05" db="EMBL/GenBank/DDBJ databases">
        <title>Genome and transcriptome analyses reveal genes involved in the formation of fine ridges on petal epidermal cells in Hibiscus trionum.</title>
        <authorList>
            <person name="Koshimizu S."/>
            <person name="Masuda S."/>
            <person name="Ishii T."/>
            <person name="Shirasu K."/>
            <person name="Hoshino A."/>
            <person name="Arita M."/>
        </authorList>
    </citation>
    <scope>NUCLEOTIDE SEQUENCE</scope>
    <source>
        <strain evidence="4">Hamamatsu line</strain>
    </source>
</reference>
<dbReference type="EMBL" id="BSYR01000007">
    <property type="protein sequence ID" value="GMI69834.1"/>
    <property type="molecule type" value="Genomic_DNA"/>
</dbReference>
<organism evidence="4 5">
    <name type="scientific">Hibiscus trionum</name>
    <name type="common">Flower of an hour</name>
    <dbReference type="NCBI Taxonomy" id="183268"/>
    <lineage>
        <taxon>Eukaryota</taxon>
        <taxon>Viridiplantae</taxon>
        <taxon>Streptophyta</taxon>
        <taxon>Embryophyta</taxon>
        <taxon>Tracheophyta</taxon>
        <taxon>Spermatophyta</taxon>
        <taxon>Magnoliopsida</taxon>
        <taxon>eudicotyledons</taxon>
        <taxon>Gunneridae</taxon>
        <taxon>Pentapetalae</taxon>
        <taxon>rosids</taxon>
        <taxon>malvids</taxon>
        <taxon>Malvales</taxon>
        <taxon>Malvaceae</taxon>
        <taxon>Malvoideae</taxon>
        <taxon>Hibiscus</taxon>
    </lineage>
</organism>
<dbReference type="OrthoDB" id="6500128at2759"/>